<comment type="caution">
    <text evidence="2">The sequence shown here is derived from an EMBL/GenBank/DDBJ whole genome shotgun (WGS) entry which is preliminary data.</text>
</comment>
<reference evidence="2" key="1">
    <citation type="journal article" date="2023" name="G3 (Bethesda)">
        <title>A reference genome for the long-term kleptoplast-retaining sea slug Elysia crispata morphotype clarki.</title>
        <authorList>
            <person name="Eastman K.E."/>
            <person name="Pendleton A.L."/>
            <person name="Shaikh M.A."/>
            <person name="Suttiyut T."/>
            <person name="Ogas R."/>
            <person name="Tomko P."/>
            <person name="Gavelis G."/>
            <person name="Widhalm J.R."/>
            <person name="Wisecaver J.H."/>
        </authorList>
    </citation>
    <scope>NUCLEOTIDE SEQUENCE</scope>
    <source>
        <strain evidence="2">ECLA1</strain>
    </source>
</reference>
<protein>
    <submittedName>
        <fullName evidence="2">Uncharacterized protein</fullName>
    </submittedName>
</protein>
<evidence type="ECO:0000313" key="3">
    <source>
        <dbReference type="Proteomes" id="UP001283361"/>
    </source>
</evidence>
<accession>A0AAE1A2A5</accession>
<feature type="compositionally biased region" description="Polar residues" evidence="1">
    <location>
        <begin position="1"/>
        <end position="17"/>
    </location>
</feature>
<dbReference type="Proteomes" id="UP001283361">
    <property type="component" value="Unassembled WGS sequence"/>
</dbReference>
<dbReference type="EMBL" id="JAWDGP010002811">
    <property type="protein sequence ID" value="KAK3779770.1"/>
    <property type="molecule type" value="Genomic_DNA"/>
</dbReference>
<gene>
    <name evidence="2" type="ORF">RRG08_035908</name>
</gene>
<proteinExistence type="predicted"/>
<dbReference type="AlphaFoldDB" id="A0AAE1A2A5"/>
<feature type="compositionally biased region" description="Basic residues" evidence="1">
    <location>
        <begin position="33"/>
        <end position="52"/>
    </location>
</feature>
<organism evidence="2 3">
    <name type="scientific">Elysia crispata</name>
    <name type="common">lettuce slug</name>
    <dbReference type="NCBI Taxonomy" id="231223"/>
    <lineage>
        <taxon>Eukaryota</taxon>
        <taxon>Metazoa</taxon>
        <taxon>Spiralia</taxon>
        <taxon>Lophotrochozoa</taxon>
        <taxon>Mollusca</taxon>
        <taxon>Gastropoda</taxon>
        <taxon>Heterobranchia</taxon>
        <taxon>Euthyneura</taxon>
        <taxon>Panpulmonata</taxon>
        <taxon>Sacoglossa</taxon>
        <taxon>Placobranchoidea</taxon>
        <taxon>Plakobranchidae</taxon>
        <taxon>Elysia</taxon>
    </lineage>
</organism>
<keyword evidence="3" id="KW-1185">Reference proteome</keyword>
<name>A0AAE1A2A5_9GAST</name>
<evidence type="ECO:0000313" key="2">
    <source>
        <dbReference type="EMBL" id="KAK3779770.1"/>
    </source>
</evidence>
<sequence length="157" mass="17877">MSSAASCSTQANLPSRPSESKDPCHLSLLPKNSKLKKQNKTRQNKKSGKKMKRLSCIAVDEGHFIGWRYPLHKRWPPTTGTMDQIWIRGKRSPNYEVCPSHRNSALAADKLRRQTHNDAEKGKLYIVRKSPKSVVSRSFACWTKPSIKCYTEHNIVS</sequence>
<feature type="region of interest" description="Disordered" evidence="1">
    <location>
        <begin position="1"/>
        <end position="52"/>
    </location>
</feature>
<evidence type="ECO:0000256" key="1">
    <source>
        <dbReference type="SAM" id="MobiDB-lite"/>
    </source>
</evidence>